<dbReference type="InterPro" id="IPR002347">
    <property type="entry name" value="SDR_fam"/>
</dbReference>
<dbReference type="VEuPathDB" id="FungiDB:ASPGLDRAFT_64295"/>
<accession>A0A1L9VSY3</accession>
<evidence type="ECO:0000256" key="2">
    <source>
        <dbReference type="ARBA" id="ARBA00023002"/>
    </source>
</evidence>
<dbReference type="OrthoDB" id="1274115at2759"/>
<dbReference type="GeneID" id="34465014"/>
<dbReference type="Proteomes" id="UP000184300">
    <property type="component" value="Unassembled WGS sequence"/>
</dbReference>
<evidence type="ECO:0000313" key="3">
    <source>
        <dbReference type="EMBL" id="OJJ87004.1"/>
    </source>
</evidence>
<dbReference type="GO" id="GO:0004806">
    <property type="term" value="F:triacylglycerol lipase activity"/>
    <property type="evidence" value="ECO:0007669"/>
    <property type="project" value="TreeGrafter"/>
</dbReference>
<evidence type="ECO:0000313" key="4">
    <source>
        <dbReference type="Proteomes" id="UP000184300"/>
    </source>
</evidence>
<dbReference type="AlphaFoldDB" id="A0A1L9VSY3"/>
<dbReference type="GO" id="GO:0005811">
    <property type="term" value="C:lipid droplet"/>
    <property type="evidence" value="ECO:0007669"/>
    <property type="project" value="TreeGrafter"/>
</dbReference>
<dbReference type="Gene3D" id="3.40.50.720">
    <property type="entry name" value="NAD(P)-binding Rossmann-like Domain"/>
    <property type="match status" value="2"/>
</dbReference>
<dbReference type="RefSeq" id="XP_022403693.1">
    <property type="nucleotide sequence ID" value="XM_022548754.1"/>
</dbReference>
<dbReference type="Pfam" id="PF00106">
    <property type="entry name" value="adh_short"/>
    <property type="match status" value="1"/>
</dbReference>
<gene>
    <name evidence="3" type="ORF">ASPGLDRAFT_64295</name>
</gene>
<dbReference type="GO" id="GO:0005783">
    <property type="term" value="C:endoplasmic reticulum"/>
    <property type="evidence" value="ECO:0007669"/>
    <property type="project" value="TreeGrafter"/>
</dbReference>
<organism evidence="3 4">
    <name type="scientific">Aspergillus glaucus CBS 516.65</name>
    <dbReference type="NCBI Taxonomy" id="1160497"/>
    <lineage>
        <taxon>Eukaryota</taxon>
        <taxon>Fungi</taxon>
        <taxon>Dikarya</taxon>
        <taxon>Ascomycota</taxon>
        <taxon>Pezizomycotina</taxon>
        <taxon>Eurotiomycetes</taxon>
        <taxon>Eurotiomycetidae</taxon>
        <taxon>Eurotiales</taxon>
        <taxon>Aspergillaceae</taxon>
        <taxon>Aspergillus</taxon>
        <taxon>Aspergillus subgen. Aspergillus</taxon>
    </lineage>
</organism>
<dbReference type="GO" id="GO:0000140">
    <property type="term" value="F:acylglycerone-phosphate reductase (NADP+) activity"/>
    <property type="evidence" value="ECO:0007669"/>
    <property type="project" value="TreeGrafter"/>
</dbReference>
<dbReference type="STRING" id="1160497.A0A1L9VSY3"/>
<dbReference type="PANTHER" id="PTHR44169:SF6">
    <property type="entry name" value="NADPH-DEPENDENT 1-ACYLDIHYDROXYACETONE PHOSPHATE REDUCTASE"/>
    <property type="match status" value="1"/>
</dbReference>
<dbReference type="EMBL" id="KV878891">
    <property type="protein sequence ID" value="OJJ87004.1"/>
    <property type="molecule type" value="Genomic_DNA"/>
</dbReference>
<name>A0A1L9VSY3_ASPGL</name>
<comment type="similarity">
    <text evidence="1">Belongs to the short-chain dehydrogenases/reductases (SDR) family.</text>
</comment>
<proteinExistence type="inferred from homology"/>
<dbReference type="GO" id="GO:0019433">
    <property type="term" value="P:triglyceride catabolic process"/>
    <property type="evidence" value="ECO:0007669"/>
    <property type="project" value="TreeGrafter"/>
</dbReference>
<dbReference type="SUPFAM" id="SSF51735">
    <property type="entry name" value="NAD(P)-binding Rossmann-fold domains"/>
    <property type="match status" value="1"/>
</dbReference>
<protein>
    <submittedName>
        <fullName evidence="3">Uncharacterized protein</fullName>
    </submittedName>
</protein>
<keyword evidence="4" id="KW-1185">Reference proteome</keyword>
<sequence>MKYALTTGCTSGSIGYFLAREFATKGYHVFTTARRISNMGDLTSTPALITPLTLDITSPESILAVHQTVKLKSTYAESFKMLTTNLMGVIELNRVFSDMIVNAKGTIAFTRSLSAVMPRPPQSVYCAIKAALDLYVRTLRIEIRPFDVNVVLVHTGGIKTGMTGSSLVLEEVVVGKITSGFCAPPTDIWSGKGAFLVRVLEILNLNWVYDSMFA</sequence>
<evidence type="ECO:0000256" key="1">
    <source>
        <dbReference type="ARBA" id="ARBA00006484"/>
    </source>
</evidence>
<reference evidence="4" key="1">
    <citation type="journal article" date="2017" name="Genome Biol.">
        <title>Comparative genomics reveals high biological diversity and specific adaptations in the industrially and medically important fungal genus Aspergillus.</title>
        <authorList>
            <person name="de Vries R.P."/>
            <person name="Riley R."/>
            <person name="Wiebenga A."/>
            <person name="Aguilar-Osorio G."/>
            <person name="Amillis S."/>
            <person name="Uchima C.A."/>
            <person name="Anderluh G."/>
            <person name="Asadollahi M."/>
            <person name="Askin M."/>
            <person name="Barry K."/>
            <person name="Battaglia E."/>
            <person name="Bayram O."/>
            <person name="Benocci T."/>
            <person name="Braus-Stromeyer S.A."/>
            <person name="Caldana C."/>
            <person name="Canovas D."/>
            <person name="Cerqueira G.C."/>
            <person name="Chen F."/>
            <person name="Chen W."/>
            <person name="Choi C."/>
            <person name="Clum A."/>
            <person name="Dos Santos R.A."/>
            <person name="Damasio A.R."/>
            <person name="Diallinas G."/>
            <person name="Emri T."/>
            <person name="Fekete E."/>
            <person name="Flipphi M."/>
            <person name="Freyberg S."/>
            <person name="Gallo A."/>
            <person name="Gournas C."/>
            <person name="Habgood R."/>
            <person name="Hainaut M."/>
            <person name="Harispe M.L."/>
            <person name="Henrissat B."/>
            <person name="Hilden K.S."/>
            <person name="Hope R."/>
            <person name="Hossain A."/>
            <person name="Karabika E."/>
            <person name="Karaffa L."/>
            <person name="Karanyi Z."/>
            <person name="Krasevec N."/>
            <person name="Kuo A."/>
            <person name="Kusch H."/>
            <person name="LaButti K."/>
            <person name="Lagendijk E.L."/>
            <person name="Lapidus A."/>
            <person name="Levasseur A."/>
            <person name="Lindquist E."/>
            <person name="Lipzen A."/>
            <person name="Logrieco A.F."/>
            <person name="MacCabe A."/>
            <person name="Maekelae M.R."/>
            <person name="Malavazi I."/>
            <person name="Melin P."/>
            <person name="Meyer V."/>
            <person name="Mielnichuk N."/>
            <person name="Miskei M."/>
            <person name="Molnar A.P."/>
            <person name="Mule G."/>
            <person name="Ngan C.Y."/>
            <person name="Orejas M."/>
            <person name="Orosz E."/>
            <person name="Ouedraogo J.P."/>
            <person name="Overkamp K.M."/>
            <person name="Park H.-S."/>
            <person name="Perrone G."/>
            <person name="Piumi F."/>
            <person name="Punt P.J."/>
            <person name="Ram A.F."/>
            <person name="Ramon A."/>
            <person name="Rauscher S."/>
            <person name="Record E."/>
            <person name="Riano-Pachon D.M."/>
            <person name="Robert V."/>
            <person name="Roehrig J."/>
            <person name="Ruller R."/>
            <person name="Salamov A."/>
            <person name="Salih N.S."/>
            <person name="Samson R.A."/>
            <person name="Sandor E."/>
            <person name="Sanguinetti M."/>
            <person name="Schuetze T."/>
            <person name="Sepcic K."/>
            <person name="Shelest E."/>
            <person name="Sherlock G."/>
            <person name="Sophianopoulou V."/>
            <person name="Squina F.M."/>
            <person name="Sun H."/>
            <person name="Susca A."/>
            <person name="Todd R.B."/>
            <person name="Tsang A."/>
            <person name="Unkles S.E."/>
            <person name="van de Wiele N."/>
            <person name="van Rossen-Uffink D."/>
            <person name="Oliveira J.V."/>
            <person name="Vesth T.C."/>
            <person name="Visser J."/>
            <person name="Yu J.-H."/>
            <person name="Zhou M."/>
            <person name="Andersen M.R."/>
            <person name="Archer D.B."/>
            <person name="Baker S.E."/>
            <person name="Benoit I."/>
            <person name="Brakhage A.A."/>
            <person name="Braus G.H."/>
            <person name="Fischer R."/>
            <person name="Frisvad J.C."/>
            <person name="Goldman G.H."/>
            <person name="Houbraken J."/>
            <person name="Oakley B."/>
            <person name="Pocsi I."/>
            <person name="Scazzocchio C."/>
            <person name="Seiboth B."/>
            <person name="vanKuyk P.A."/>
            <person name="Wortman J."/>
            <person name="Dyer P.S."/>
            <person name="Grigoriev I.V."/>
        </authorList>
    </citation>
    <scope>NUCLEOTIDE SEQUENCE [LARGE SCALE GENOMIC DNA]</scope>
    <source>
        <strain evidence="4">CBS 516.65</strain>
    </source>
</reference>
<keyword evidence="2" id="KW-0560">Oxidoreductase</keyword>
<dbReference type="GO" id="GO:0006654">
    <property type="term" value="P:phosphatidic acid biosynthetic process"/>
    <property type="evidence" value="ECO:0007669"/>
    <property type="project" value="TreeGrafter"/>
</dbReference>
<dbReference type="InterPro" id="IPR036291">
    <property type="entry name" value="NAD(P)-bd_dom_sf"/>
</dbReference>
<dbReference type="PANTHER" id="PTHR44169">
    <property type="entry name" value="NADPH-DEPENDENT 1-ACYLDIHYDROXYACETONE PHOSPHATE REDUCTASE"/>
    <property type="match status" value="1"/>
</dbReference>